<evidence type="ECO:0000256" key="6">
    <source>
        <dbReference type="ARBA" id="ARBA00022622"/>
    </source>
</evidence>
<organism evidence="21 22">
    <name type="scientific">Malus domestica</name>
    <name type="common">Apple</name>
    <name type="synonym">Pyrus malus</name>
    <dbReference type="NCBI Taxonomy" id="3750"/>
    <lineage>
        <taxon>Eukaryota</taxon>
        <taxon>Viridiplantae</taxon>
        <taxon>Streptophyta</taxon>
        <taxon>Embryophyta</taxon>
        <taxon>Tracheophyta</taxon>
        <taxon>Spermatophyta</taxon>
        <taxon>Magnoliopsida</taxon>
        <taxon>eudicotyledons</taxon>
        <taxon>Gunneridae</taxon>
        <taxon>Pentapetalae</taxon>
        <taxon>rosids</taxon>
        <taxon>fabids</taxon>
        <taxon>Rosales</taxon>
        <taxon>Rosaceae</taxon>
        <taxon>Amygdaloideae</taxon>
        <taxon>Maleae</taxon>
        <taxon>Malus</taxon>
    </lineage>
</organism>
<evidence type="ECO:0000256" key="12">
    <source>
        <dbReference type="ARBA" id="ARBA00023180"/>
    </source>
</evidence>
<evidence type="ECO:0000256" key="13">
    <source>
        <dbReference type="ARBA" id="ARBA00023288"/>
    </source>
</evidence>
<evidence type="ECO:0000256" key="18">
    <source>
        <dbReference type="RuleBase" id="RU004336"/>
    </source>
</evidence>
<accession>A0A498I2L5</accession>
<comment type="subcellular location">
    <subcellularLocation>
        <location evidence="2">Cell membrane</location>
        <topology evidence="2">Lipid-anchor</topology>
        <topology evidence="2">GPI-anchor</topology>
    </subcellularLocation>
</comment>
<dbReference type="Gene3D" id="1.20.58.1040">
    <property type="match status" value="2"/>
</dbReference>
<dbReference type="InterPro" id="IPR012946">
    <property type="entry name" value="X8"/>
</dbReference>
<evidence type="ECO:0000256" key="1">
    <source>
        <dbReference type="ARBA" id="ARBA00000382"/>
    </source>
</evidence>
<dbReference type="STRING" id="3750.A0A498I2L5"/>
<dbReference type="PROSITE" id="PS00587">
    <property type="entry name" value="GLYCOSYL_HYDROL_F17"/>
    <property type="match status" value="2"/>
</dbReference>
<evidence type="ECO:0000256" key="14">
    <source>
        <dbReference type="ARBA" id="ARBA00023295"/>
    </source>
</evidence>
<dbReference type="GO" id="GO:0042973">
    <property type="term" value="F:glucan endo-1,3-beta-D-glucosidase activity"/>
    <property type="evidence" value="ECO:0007669"/>
    <property type="project" value="UniProtKB-EC"/>
</dbReference>
<dbReference type="PANTHER" id="PTHR32227">
    <property type="entry name" value="GLUCAN ENDO-1,3-BETA-GLUCOSIDASE BG1-RELATED-RELATED"/>
    <property type="match status" value="1"/>
</dbReference>
<gene>
    <name evidence="21" type="ORF">DVH24_039380</name>
</gene>
<comment type="caution">
    <text evidence="21">The sequence shown here is derived from an EMBL/GenBank/DDBJ whole genome shotgun (WGS) entry which is preliminary data.</text>
</comment>
<dbReference type="Gene3D" id="3.20.20.80">
    <property type="entry name" value="Glycosidases"/>
    <property type="match status" value="2"/>
</dbReference>
<keyword evidence="7 19" id="KW-0732">Signal</keyword>
<reference evidence="21 22" key="1">
    <citation type="submission" date="2018-10" db="EMBL/GenBank/DDBJ databases">
        <title>A high-quality apple genome assembly.</title>
        <authorList>
            <person name="Hu J."/>
        </authorList>
    </citation>
    <scope>NUCLEOTIDE SEQUENCE [LARGE SCALE GENOMIC DNA]</scope>
    <source>
        <strain evidence="22">cv. HFTH1</strain>
        <tissue evidence="21">Young leaf</tissue>
    </source>
</reference>
<evidence type="ECO:0000256" key="8">
    <source>
        <dbReference type="ARBA" id="ARBA00022801"/>
    </source>
</evidence>
<keyword evidence="14 18" id="KW-0326">Glycosidase</keyword>
<keyword evidence="12" id="KW-0325">Glycoprotein</keyword>
<dbReference type="GO" id="GO:0005975">
    <property type="term" value="P:carbohydrate metabolic process"/>
    <property type="evidence" value="ECO:0007669"/>
    <property type="project" value="InterPro"/>
</dbReference>
<dbReference type="EMBL" id="RDQH01000341">
    <property type="protein sequence ID" value="RXH75681.1"/>
    <property type="molecule type" value="Genomic_DNA"/>
</dbReference>
<dbReference type="Proteomes" id="UP000290289">
    <property type="component" value="Chromosome 15"/>
</dbReference>
<evidence type="ECO:0000256" key="17">
    <source>
        <dbReference type="RuleBase" id="RU004335"/>
    </source>
</evidence>
<comment type="catalytic activity">
    <reaction evidence="1">
        <text>Hydrolysis of (1-&gt;3)-beta-D-glucosidic linkages in (1-&gt;3)-beta-D-glucans.</text>
        <dbReference type="EC" id="3.2.1.39"/>
    </reaction>
</comment>
<evidence type="ECO:0000256" key="5">
    <source>
        <dbReference type="ARBA" id="ARBA00022475"/>
    </source>
</evidence>
<protein>
    <recommendedName>
        <fullName evidence="4">glucan endo-1,3-beta-D-glucosidase</fullName>
        <ecNumber evidence="4">3.2.1.39</ecNumber>
    </recommendedName>
    <alternativeName>
        <fullName evidence="15">(1-&gt;3)-beta-glucan endohydrolase</fullName>
    </alternativeName>
    <alternativeName>
        <fullName evidence="16">Beta-1,3-endoglucanase</fullName>
    </alternativeName>
</protein>
<dbReference type="EC" id="3.2.1.39" evidence="4"/>
<keyword evidence="13" id="KW-0449">Lipoprotein</keyword>
<evidence type="ECO:0000256" key="15">
    <source>
        <dbReference type="ARBA" id="ARBA00033335"/>
    </source>
</evidence>
<evidence type="ECO:0000256" key="16">
    <source>
        <dbReference type="ARBA" id="ARBA00033417"/>
    </source>
</evidence>
<evidence type="ECO:0000256" key="7">
    <source>
        <dbReference type="ARBA" id="ARBA00022729"/>
    </source>
</evidence>
<dbReference type="FunFam" id="1.20.58.1040:FF:000002">
    <property type="entry name" value="Glucan endo-1,3-beta-glucosidase 8"/>
    <property type="match status" value="1"/>
</dbReference>
<dbReference type="GO" id="GO:0098552">
    <property type="term" value="C:side of membrane"/>
    <property type="evidence" value="ECO:0007669"/>
    <property type="project" value="UniProtKB-KW"/>
</dbReference>
<dbReference type="GO" id="GO:0006952">
    <property type="term" value="P:defense response"/>
    <property type="evidence" value="ECO:0007669"/>
    <property type="project" value="UniProtKB-KW"/>
</dbReference>
<feature type="domain" description="X8" evidence="20">
    <location>
        <begin position="805"/>
        <end position="887"/>
    </location>
</feature>
<dbReference type="InterPro" id="IPR017853">
    <property type="entry name" value="GH"/>
</dbReference>
<feature type="signal peptide" evidence="19">
    <location>
        <begin position="1"/>
        <end position="23"/>
    </location>
</feature>
<evidence type="ECO:0000313" key="21">
    <source>
        <dbReference type="EMBL" id="RXH75681.1"/>
    </source>
</evidence>
<evidence type="ECO:0000256" key="2">
    <source>
        <dbReference type="ARBA" id="ARBA00004609"/>
    </source>
</evidence>
<dbReference type="SMART" id="SM00768">
    <property type="entry name" value="X8"/>
    <property type="match status" value="2"/>
</dbReference>
<evidence type="ECO:0000259" key="20">
    <source>
        <dbReference type="SMART" id="SM00768"/>
    </source>
</evidence>
<dbReference type="InterPro" id="IPR000490">
    <property type="entry name" value="Glyco_hydro_17"/>
</dbReference>
<keyword evidence="10" id="KW-0472">Membrane</keyword>
<evidence type="ECO:0000256" key="9">
    <source>
        <dbReference type="ARBA" id="ARBA00022821"/>
    </source>
</evidence>
<evidence type="ECO:0000313" key="22">
    <source>
        <dbReference type="Proteomes" id="UP000290289"/>
    </source>
</evidence>
<evidence type="ECO:0000256" key="11">
    <source>
        <dbReference type="ARBA" id="ARBA00023157"/>
    </source>
</evidence>
<keyword evidence="22" id="KW-1185">Reference proteome</keyword>
<evidence type="ECO:0000256" key="10">
    <source>
        <dbReference type="ARBA" id="ARBA00023136"/>
    </source>
</evidence>
<keyword evidence="6" id="KW-0336">GPI-anchor</keyword>
<dbReference type="FunFam" id="3.20.20.80:FF:000008">
    <property type="entry name" value="Glucan endo-1,3-beta-glucosidase 5"/>
    <property type="match status" value="2"/>
</dbReference>
<proteinExistence type="inferred from homology"/>
<feature type="chain" id="PRO_5019865416" description="glucan endo-1,3-beta-D-glucosidase" evidence="19">
    <location>
        <begin position="24"/>
        <end position="920"/>
    </location>
</feature>
<dbReference type="AlphaFoldDB" id="A0A498I2L5"/>
<evidence type="ECO:0000256" key="4">
    <source>
        <dbReference type="ARBA" id="ARBA00012780"/>
    </source>
</evidence>
<dbReference type="GO" id="GO:0005886">
    <property type="term" value="C:plasma membrane"/>
    <property type="evidence" value="ECO:0007669"/>
    <property type="project" value="UniProtKB-SubCell"/>
</dbReference>
<keyword evidence="8 18" id="KW-0378">Hydrolase</keyword>
<keyword evidence="9" id="KW-0611">Plant defense</keyword>
<feature type="domain" description="X8" evidence="20">
    <location>
        <begin position="365"/>
        <end position="447"/>
    </location>
</feature>
<evidence type="ECO:0000256" key="3">
    <source>
        <dbReference type="ARBA" id="ARBA00008773"/>
    </source>
</evidence>
<dbReference type="InterPro" id="IPR044965">
    <property type="entry name" value="Glyco_hydro_17_plant"/>
</dbReference>
<dbReference type="Pfam" id="PF00332">
    <property type="entry name" value="Glyco_hydro_17"/>
    <property type="match status" value="2"/>
</dbReference>
<name>A0A498I2L5_MALDO</name>
<sequence length="920" mass="101716">MARAVFLVWALSVILATTNLAQGLGVNWGTMSSHLLPPKKVVQMLKDNGIKKVKLFDAEPRTLNALAGSGIQVMVGIPNEKLEKLADSYSEAQEWVKENVTEWLRDGGVSISNVGVGNEPYLTSYNGTYVKTTYPALKNIQKALDESGAGGKVKATVPFNADVYESTSNKPSDGCFRKDIKNNMVEILRHLRDSKAPFVVNIYPFLSLYQNADFPQEFAFFEGGSKPVRDNNIEYKNVFDANCDTLINALKKEGFGNMEIVIGEVGWPTDGDKNANIKNAKKFYDGLLKKLGKEEGTPLRKGKIEVYLFGLFDEDQKSVAPGDFERHWGIFRYDGQPKFPMDLSGKGSGNQMLKAVQGVEYLDKQWCVLNSSVKNLSQTQAELNYACAESDCTSLGSGRSCNLDQQGNVSYAFNIYFQTRDQDVRACDFNGTATITKSNPSVGDCLFPVQIVGAGASRHGAVGFGVNWGQMSSHPLPPNNVVKMLKDNGIKKVKLFDADPTTMKALSGTGIDVMVGIPNEKLNKIAHDYATARKWVKQNVTAYLHDGGVTISYVAVGNEPFLTGYNGTFVKDVYPSVKNVQKALDEAGVGGKIKCVVPFNADVYESPSNKPSDGRFRKDIKKSMSQILEFLRTHKSPFVVNIYPFLSLSLSSGFPKEFAFFDGGGKPVRDNGAQYSNVFDANYDTLLWALKKAGVPNLDIVIGEVGWPTDGHDYGNSRLAKKFYDGLLKKLASQVGTPLRKGYLEVYLFGLFDEDEKSIAPGDFERHWGIFRYDGKPKFPMDLSGQASGHQMLKGVEGVKYLQKQWCVLNSDVRNLSRALAEFNYACSQADCTSLGGKRSCDLEMHDRISFAFNEFYQKGDQDYRKCDFSGMGTKVTRDPSKGDCLFRIQIDLLSAAGQRHALSYAYASLLFVIAFFTLF</sequence>
<keyword evidence="5" id="KW-1003">Cell membrane</keyword>
<dbReference type="Pfam" id="PF07983">
    <property type="entry name" value="X8"/>
    <property type="match status" value="2"/>
</dbReference>
<keyword evidence="11" id="KW-1015">Disulfide bond</keyword>
<dbReference type="SUPFAM" id="SSF51445">
    <property type="entry name" value="(Trans)glycosidases"/>
    <property type="match status" value="2"/>
</dbReference>
<comment type="similarity">
    <text evidence="3 17">Belongs to the glycosyl hydrolase 17 family.</text>
</comment>
<evidence type="ECO:0000256" key="19">
    <source>
        <dbReference type="SAM" id="SignalP"/>
    </source>
</evidence>